<proteinExistence type="inferred from homology"/>
<dbReference type="Pfam" id="PF17789">
    <property type="entry name" value="MG4"/>
    <property type="match status" value="1"/>
</dbReference>
<dbReference type="GO" id="GO:0005576">
    <property type="term" value="C:extracellular region"/>
    <property type="evidence" value="ECO:0007669"/>
    <property type="project" value="UniProtKB-SubCell"/>
</dbReference>
<evidence type="ECO:0000256" key="6">
    <source>
        <dbReference type="ARBA" id="ARBA00022900"/>
    </source>
</evidence>
<reference evidence="14 15" key="2">
    <citation type="journal article" date="2024" name="G3 (Bethesda)">
        <title>The genome of the cryopelagic Antarctic bald notothen, Trematomus borchgrevinki.</title>
        <authorList>
            <person name="Rayamajhi N."/>
            <person name="Rivera-Colon A.G."/>
            <person name="Minhas B.F."/>
            <person name="Cheng C.C."/>
            <person name="Catchen J.M."/>
        </authorList>
    </citation>
    <scope>NUCLEOTIDE SEQUENCE [LARGE SCALE GENOMIC DNA]</scope>
    <source>
        <strain evidence="14">AGRC-2024</strain>
    </source>
</reference>
<dbReference type="Pfam" id="PF17791">
    <property type="entry name" value="MG3"/>
    <property type="match status" value="1"/>
</dbReference>
<keyword evidence="8" id="KW-0325">Glycoprotein</keyword>
<keyword evidence="15" id="KW-1185">Reference proteome</keyword>
<evidence type="ECO:0000313" key="14">
    <source>
        <dbReference type="EMBL" id="KAL3066309.1"/>
    </source>
</evidence>
<dbReference type="Gene3D" id="2.60.40.1930">
    <property type="match status" value="2"/>
</dbReference>
<dbReference type="InterPro" id="IPR002890">
    <property type="entry name" value="MG2"/>
</dbReference>
<comment type="caution">
    <text evidence="14">The sequence shown here is derived from an EMBL/GenBank/DDBJ whole genome shotgun (WGS) entry which is preliminary data.</text>
</comment>
<comment type="subcellular location">
    <subcellularLocation>
        <location evidence="1">Secreted</location>
    </subcellularLocation>
</comment>
<dbReference type="Gene3D" id="2.60.40.1940">
    <property type="match status" value="1"/>
</dbReference>
<evidence type="ECO:0000256" key="9">
    <source>
        <dbReference type="SAM" id="SignalP"/>
    </source>
</evidence>
<keyword evidence="5 9" id="KW-0732">Signal</keyword>
<comment type="similarity">
    <text evidence="2">Belongs to the protease inhibitor I39 (alpha-2-macroglobulin) family.</text>
</comment>
<dbReference type="Pfam" id="PF01835">
    <property type="entry name" value="MG2"/>
    <property type="match status" value="1"/>
</dbReference>
<dbReference type="PANTHER" id="PTHR11412:SF167">
    <property type="entry name" value="COMPLEMENT COMPONENT C3B, TANDEM DUPLICATE 1 ISOFORM X1-RELATED"/>
    <property type="match status" value="1"/>
</dbReference>
<feature type="domain" description="Macroglobulin" evidence="13">
    <location>
        <begin position="226"/>
        <end position="294"/>
    </location>
</feature>
<dbReference type="InterPro" id="IPR041555">
    <property type="entry name" value="MG3"/>
</dbReference>
<feature type="domain" description="Macroglobulin" evidence="10">
    <location>
        <begin position="131"/>
        <end position="224"/>
    </location>
</feature>
<dbReference type="EMBL" id="JBIYXZ010002068">
    <property type="protein sequence ID" value="KAL3066309.1"/>
    <property type="molecule type" value="Genomic_DNA"/>
</dbReference>
<feature type="signal peptide" evidence="9">
    <location>
        <begin position="1"/>
        <end position="20"/>
    </location>
</feature>
<dbReference type="InterPro" id="IPR041425">
    <property type="entry name" value="C3/4/5_MG1"/>
</dbReference>
<dbReference type="GO" id="GO:0004867">
    <property type="term" value="F:serine-type endopeptidase inhibitor activity"/>
    <property type="evidence" value="ECO:0007669"/>
    <property type="project" value="UniProtKB-KW"/>
</dbReference>
<evidence type="ECO:0000256" key="8">
    <source>
        <dbReference type="ARBA" id="ARBA00023180"/>
    </source>
</evidence>
<evidence type="ECO:0000256" key="2">
    <source>
        <dbReference type="ARBA" id="ARBA00010952"/>
    </source>
</evidence>
<dbReference type="InterPro" id="IPR040839">
    <property type="entry name" value="MG4"/>
</dbReference>
<reference evidence="14 15" key="1">
    <citation type="journal article" date="2022" name="G3 (Bethesda)">
        <title>Evaluating Illumina-, Nanopore-, and PacBio-based genome assembly strategies with the bald notothen, Trematomus borchgrevinki.</title>
        <authorList>
            <person name="Rayamajhi N."/>
            <person name="Cheng C.C."/>
            <person name="Catchen J.M."/>
        </authorList>
    </citation>
    <scope>NUCLEOTIDE SEQUENCE [LARGE SCALE GENOMIC DNA]</scope>
    <source>
        <strain evidence="14">AGRC-2024</strain>
    </source>
</reference>
<evidence type="ECO:0000256" key="5">
    <source>
        <dbReference type="ARBA" id="ARBA00022729"/>
    </source>
</evidence>
<evidence type="ECO:0000259" key="10">
    <source>
        <dbReference type="Pfam" id="PF01835"/>
    </source>
</evidence>
<evidence type="ECO:0000259" key="11">
    <source>
        <dbReference type="Pfam" id="PF17789"/>
    </source>
</evidence>
<dbReference type="PANTHER" id="PTHR11412">
    <property type="entry name" value="MACROGLOBULIN / COMPLEMENT"/>
    <property type="match status" value="1"/>
</dbReference>
<evidence type="ECO:0000256" key="7">
    <source>
        <dbReference type="ARBA" id="ARBA00023157"/>
    </source>
</evidence>
<dbReference type="FunFam" id="2.60.40.1930:FF:000001">
    <property type="entry name" value="CD109 isoform 3"/>
    <property type="match status" value="1"/>
</dbReference>
<evidence type="ECO:0000256" key="3">
    <source>
        <dbReference type="ARBA" id="ARBA00022525"/>
    </source>
</evidence>
<gene>
    <name evidence="14" type="ORF">OYC64_016296</name>
</gene>
<keyword evidence="7" id="KW-1015">Disulfide bond</keyword>
<keyword evidence="4" id="KW-0646">Protease inhibitor</keyword>
<evidence type="ECO:0000256" key="1">
    <source>
        <dbReference type="ARBA" id="ARBA00004613"/>
    </source>
</evidence>
<evidence type="ECO:0000259" key="13">
    <source>
        <dbReference type="Pfam" id="PF17791"/>
    </source>
</evidence>
<feature type="chain" id="PRO_5044749522" description="Alpha-2-macroglobulin bait region domain-containing protein" evidence="9">
    <location>
        <begin position="21"/>
        <end position="385"/>
    </location>
</feature>
<keyword evidence="6" id="KW-0722">Serine protease inhibitor</keyword>
<dbReference type="InterPro" id="IPR050473">
    <property type="entry name" value="A2M/Complement_sys"/>
</dbReference>
<dbReference type="InterPro" id="IPR013783">
    <property type="entry name" value="Ig-like_fold"/>
</dbReference>
<feature type="domain" description="Complement C3/4/5 macroglobulin" evidence="12">
    <location>
        <begin position="27"/>
        <end position="125"/>
    </location>
</feature>
<organism evidence="14 15">
    <name type="scientific">Pagothenia borchgrevinki</name>
    <name type="common">Bald rockcod</name>
    <name type="synonym">Trematomus borchgrevinki</name>
    <dbReference type="NCBI Taxonomy" id="8213"/>
    <lineage>
        <taxon>Eukaryota</taxon>
        <taxon>Metazoa</taxon>
        <taxon>Chordata</taxon>
        <taxon>Craniata</taxon>
        <taxon>Vertebrata</taxon>
        <taxon>Euteleostomi</taxon>
        <taxon>Actinopterygii</taxon>
        <taxon>Neopterygii</taxon>
        <taxon>Teleostei</taxon>
        <taxon>Neoteleostei</taxon>
        <taxon>Acanthomorphata</taxon>
        <taxon>Eupercaria</taxon>
        <taxon>Perciformes</taxon>
        <taxon>Notothenioidei</taxon>
        <taxon>Nototheniidae</taxon>
        <taxon>Pagothenia</taxon>
    </lineage>
</organism>
<keyword evidence="3" id="KW-0964">Secreted</keyword>
<protein>
    <recommendedName>
        <fullName evidence="16">Alpha-2-macroglobulin bait region domain-containing protein</fullName>
    </recommendedName>
</protein>
<dbReference type="AlphaFoldDB" id="A0ABD2HIS3"/>
<name>A0ABD2HIS3_PAGBO</name>
<accession>A0ABD2HIS3</accession>
<feature type="domain" description="Macroglobulin" evidence="11">
    <location>
        <begin position="350"/>
        <end position="385"/>
    </location>
</feature>
<evidence type="ECO:0000256" key="4">
    <source>
        <dbReference type="ARBA" id="ARBA00022690"/>
    </source>
</evidence>
<dbReference type="Pfam" id="PF17790">
    <property type="entry name" value="MG1"/>
    <property type="match status" value="1"/>
</dbReference>
<dbReference type="FunFam" id="2.60.40.1940:FF:000001">
    <property type="entry name" value="Complement component C3"/>
    <property type="match status" value="1"/>
</dbReference>
<evidence type="ECO:0008006" key="16">
    <source>
        <dbReference type="Google" id="ProtNLM"/>
    </source>
</evidence>
<evidence type="ECO:0000313" key="15">
    <source>
        <dbReference type="Proteomes" id="UP001619887"/>
    </source>
</evidence>
<sequence length="385" mass="43573">MARWTLLNFLFFLLLCSSNGKVDTSRRFTLLAPDLLRTDSQENIYLQAEGLSSPVTVTISIVDFSNTTMLLQDSVMLNLNNEFHTLKSIQLPSDHLKREEWKNKYVYLKVDFGGYHSMEKILMVSFHSGYIFIQTDKPIYKPGDTVRFRAFTSSPSFKAFNSTITIDIQNPDGVVVEQASKIRAVDGVFADHFLLSEVVNEGKWTVFAYFDHREQNKFFSEFKVKKYVLPAFNVTLMLRKPFLDLDDSELEVEICARYLYGKPVQGTAYVVFGVTINQEMRRLPSVKQVSNLDGGVVKLSIEELKRAHPNIRSLVGSSVYVKASVLTMSGGDLVEAEKTGIKIVESPYVLSFKNIPKYFKPGLPLDLTIQVSHHDGSSAQHVPVK</sequence>
<dbReference type="Gene3D" id="2.60.40.10">
    <property type="entry name" value="Immunoglobulins"/>
    <property type="match status" value="1"/>
</dbReference>
<evidence type="ECO:0000259" key="12">
    <source>
        <dbReference type="Pfam" id="PF17790"/>
    </source>
</evidence>
<dbReference type="Proteomes" id="UP001619887">
    <property type="component" value="Unassembled WGS sequence"/>
</dbReference>